<comment type="similarity">
    <text evidence="7">Belongs to the binding-protein-dependent transport system permease family.</text>
</comment>
<dbReference type="PANTHER" id="PTHR43744">
    <property type="entry name" value="ABC TRANSPORTER PERMEASE PROTEIN MG189-RELATED-RELATED"/>
    <property type="match status" value="1"/>
</dbReference>
<evidence type="ECO:0000256" key="2">
    <source>
        <dbReference type="ARBA" id="ARBA00022448"/>
    </source>
</evidence>
<feature type="domain" description="ABC transmembrane type-1" evidence="8">
    <location>
        <begin position="69"/>
        <end position="258"/>
    </location>
</feature>
<dbReference type="InterPro" id="IPR035906">
    <property type="entry name" value="MetI-like_sf"/>
</dbReference>
<evidence type="ECO:0000313" key="9">
    <source>
        <dbReference type="EMBL" id="GAE31386.1"/>
    </source>
</evidence>
<dbReference type="AlphaFoldDB" id="W4QH23"/>
<evidence type="ECO:0000256" key="6">
    <source>
        <dbReference type="ARBA" id="ARBA00023136"/>
    </source>
</evidence>
<gene>
    <name evidence="9" type="ORF">JCM9152_2852</name>
</gene>
<keyword evidence="2 7" id="KW-0813">Transport</keyword>
<dbReference type="CDD" id="cd06261">
    <property type="entry name" value="TM_PBP2"/>
    <property type="match status" value="1"/>
</dbReference>
<evidence type="ECO:0000256" key="7">
    <source>
        <dbReference type="RuleBase" id="RU363032"/>
    </source>
</evidence>
<evidence type="ECO:0000256" key="1">
    <source>
        <dbReference type="ARBA" id="ARBA00004651"/>
    </source>
</evidence>
<dbReference type="GO" id="GO:0055085">
    <property type="term" value="P:transmembrane transport"/>
    <property type="evidence" value="ECO:0007669"/>
    <property type="project" value="InterPro"/>
</dbReference>
<sequence>MKAKKGVSILLNFVAWLLSIIVILPFAVILLNSFKTDAEATVLTLRLPEQWMFENYAIVFERGNLAVSFFNSILHSVVSTSILVILVAFAAFVLARNPSKLNQAIYFFIILGITLPLNYIPLMNVMKTLGLINSHWGMILLYTGMGLPISLFIAYAFVRNIPRELDEAAVIDGCHAFSLFYRVILPLLKPVLVTIFVLNFMNVWNEFTAPLYFLNSVDKWPVTLAVFNFFGQFSAQWNLVSANIVITSIPVLIVFIIGQKHIVGGLTSGAVKG</sequence>
<comment type="caution">
    <text evidence="9">The sequence shown here is derived from an EMBL/GenBank/DDBJ whole genome shotgun (WGS) entry which is preliminary data.</text>
</comment>
<feature type="transmembrane region" description="Helical" evidence="7">
    <location>
        <begin position="104"/>
        <end position="123"/>
    </location>
</feature>
<keyword evidence="10" id="KW-1185">Reference proteome</keyword>
<reference evidence="9" key="1">
    <citation type="journal article" date="2014" name="Genome Announc.">
        <title>Draft Genome Sequences of Three Alkaliphilic Bacillus Strains, Bacillus wakoensis JCM 9140T, Bacillus akibai JCM 9157T, and Bacillus hemicellulosilyticus JCM 9152T.</title>
        <authorList>
            <person name="Yuki M."/>
            <person name="Oshima K."/>
            <person name="Suda W."/>
            <person name="Oshida Y."/>
            <person name="Kitamura K."/>
            <person name="Iida T."/>
            <person name="Hattori M."/>
            <person name="Ohkuma M."/>
        </authorList>
    </citation>
    <scope>NUCLEOTIDE SEQUENCE [LARGE SCALE GENOMIC DNA]</scope>
    <source>
        <strain evidence="9">JCM 9152</strain>
    </source>
</reference>
<keyword evidence="4 7" id="KW-0812">Transmembrane</keyword>
<evidence type="ECO:0000259" key="8">
    <source>
        <dbReference type="PROSITE" id="PS50928"/>
    </source>
</evidence>
<accession>W4QH23</accession>
<dbReference type="STRING" id="1236971.JCM9152_2852"/>
<dbReference type="Gene3D" id="1.10.3720.10">
    <property type="entry name" value="MetI-like"/>
    <property type="match status" value="1"/>
</dbReference>
<dbReference type="RefSeq" id="WP_035344953.1">
    <property type="nucleotide sequence ID" value="NZ_BAUU01000019.1"/>
</dbReference>
<feature type="transmembrane region" description="Helical" evidence="7">
    <location>
        <begin position="135"/>
        <end position="158"/>
    </location>
</feature>
<evidence type="ECO:0000256" key="5">
    <source>
        <dbReference type="ARBA" id="ARBA00022989"/>
    </source>
</evidence>
<feature type="transmembrane region" description="Helical" evidence="7">
    <location>
        <begin position="73"/>
        <end position="95"/>
    </location>
</feature>
<dbReference type="InterPro" id="IPR000515">
    <property type="entry name" value="MetI-like"/>
</dbReference>
<evidence type="ECO:0000256" key="4">
    <source>
        <dbReference type="ARBA" id="ARBA00022692"/>
    </source>
</evidence>
<dbReference type="SUPFAM" id="SSF161098">
    <property type="entry name" value="MetI-like"/>
    <property type="match status" value="1"/>
</dbReference>
<proteinExistence type="inferred from homology"/>
<protein>
    <submittedName>
        <fullName evidence="9">Rhamnose oligosaccharide ABC transport system</fullName>
    </submittedName>
</protein>
<evidence type="ECO:0000256" key="3">
    <source>
        <dbReference type="ARBA" id="ARBA00022475"/>
    </source>
</evidence>
<keyword evidence="5 7" id="KW-1133">Transmembrane helix</keyword>
<feature type="transmembrane region" description="Helical" evidence="7">
    <location>
        <begin position="237"/>
        <end position="258"/>
    </location>
</feature>
<evidence type="ECO:0000313" key="10">
    <source>
        <dbReference type="Proteomes" id="UP000018895"/>
    </source>
</evidence>
<dbReference type="GO" id="GO:0005886">
    <property type="term" value="C:plasma membrane"/>
    <property type="evidence" value="ECO:0007669"/>
    <property type="project" value="UniProtKB-SubCell"/>
</dbReference>
<dbReference type="Pfam" id="PF00528">
    <property type="entry name" value="BPD_transp_1"/>
    <property type="match status" value="1"/>
</dbReference>
<dbReference type="PANTHER" id="PTHR43744:SF8">
    <property type="entry name" value="SN-GLYCEROL-3-PHOSPHATE TRANSPORT SYSTEM PERMEASE PROTEIN UGPE"/>
    <property type="match status" value="1"/>
</dbReference>
<dbReference type="EMBL" id="BAUU01000019">
    <property type="protein sequence ID" value="GAE31386.1"/>
    <property type="molecule type" value="Genomic_DNA"/>
</dbReference>
<dbReference type="Proteomes" id="UP000018895">
    <property type="component" value="Unassembled WGS sequence"/>
</dbReference>
<keyword evidence="6 7" id="KW-0472">Membrane</keyword>
<organism evidence="9 10">
    <name type="scientific">Halalkalibacter hemicellulosilyticusJCM 9152</name>
    <dbReference type="NCBI Taxonomy" id="1236971"/>
    <lineage>
        <taxon>Bacteria</taxon>
        <taxon>Bacillati</taxon>
        <taxon>Bacillota</taxon>
        <taxon>Bacilli</taxon>
        <taxon>Bacillales</taxon>
        <taxon>Bacillaceae</taxon>
        <taxon>Halalkalibacter</taxon>
    </lineage>
</organism>
<feature type="transmembrane region" description="Helical" evidence="7">
    <location>
        <begin position="7"/>
        <end position="31"/>
    </location>
</feature>
<feature type="transmembrane region" description="Helical" evidence="7">
    <location>
        <begin position="179"/>
        <end position="201"/>
    </location>
</feature>
<dbReference type="OrthoDB" id="187395at2"/>
<name>W4QH23_9BACI</name>
<keyword evidence="3" id="KW-1003">Cell membrane</keyword>
<dbReference type="PROSITE" id="PS50928">
    <property type="entry name" value="ABC_TM1"/>
    <property type="match status" value="1"/>
</dbReference>
<comment type="subcellular location">
    <subcellularLocation>
        <location evidence="1 7">Cell membrane</location>
        <topology evidence="1 7">Multi-pass membrane protein</topology>
    </subcellularLocation>
</comment>